<evidence type="ECO:0000256" key="4">
    <source>
        <dbReference type="ARBA" id="ARBA00022452"/>
    </source>
</evidence>
<evidence type="ECO:0000256" key="10">
    <source>
        <dbReference type="ARBA" id="ARBA00023237"/>
    </source>
</evidence>
<dbReference type="SUPFAM" id="SSF56935">
    <property type="entry name" value="Porins"/>
    <property type="match status" value="1"/>
</dbReference>
<dbReference type="CDD" id="cd00342">
    <property type="entry name" value="gram_neg_porins"/>
    <property type="match status" value="1"/>
</dbReference>
<dbReference type="GO" id="GO:0034220">
    <property type="term" value="P:monoatomic ion transmembrane transport"/>
    <property type="evidence" value="ECO:0007669"/>
    <property type="project" value="InterPro"/>
</dbReference>
<keyword evidence="3" id="KW-0813">Transport</keyword>
<dbReference type="PRINTS" id="PR00182">
    <property type="entry name" value="ECOLNEIPORIN"/>
</dbReference>
<evidence type="ECO:0000313" key="14">
    <source>
        <dbReference type="Proteomes" id="UP000187495"/>
    </source>
</evidence>
<dbReference type="GO" id="GO:0046930">
    <property type="term" value="C:pore complex"/>
    <property type="evidence" value="ECO:0007669"/>
    <property type="project" value="UniProtKB-KW"/>
</dbReference>
<dbReference type="InterPro" id="IPR033900">
    <property type="entry name" value="Gram_neg_porin_domain"/>
</dbReference>
<evidence type="ECO:0000256" key="6">
    <source>
        <dbReference type="ARBA" id="ARBA00022729"/>
    </source>
</evidence>
<dbReference type="Gene3D" id="2.40.160.10">
    <property type="entry name" value="Porin"/>
    <property type="match status" value="1"/>
</dbReference>
<gene>
    <name evidence="13" type="ORF">SAMN02745664_10592</name>
</gene>
<dbReference type="Proteomes" id="UP000187495">
    <property type="component" value="Unassembled WGS sequence"/>
</dbReference>
<proteinExistence type="predicted"/>
<evidence type="ECO:0000256" key="3">
    <source>
        <dbReference type="ARBA" id="ARBA00022448"/>
    </source>
</evidence>
<protein>
    <submittedName>
        <fullName evidence="13">Outer membrane protein (Porin)</fullName>
    </submittedName>
</protein>
<evidence type="ECO:0000256" key="2">
    <source>
        <dbReference type="ARBA" id="ARBA00011233"/>
    </source>
</evidence>
<sequence length="323" mass="34201">MKKLVLATAIAALSVTAAQAAPTVYGKAFLTLDVTGGDDNSTYKDSRSKLNSNSSRIGLKGSEALTQNTDLVYQLEYGVDVDADAGKNFRSRDTYLGLSNKQYGTLLAGRLKAIDGRVDYATVVDGGVLGGDSVLTAFDAPRANNTFAYVSPSYNGFTASAMYTLDENNSTDSLGRDAAGVAVQYEPAGQAYRAGASYIQAGKQLKAIRVSGDYKLNGNTTVGALYQNTNLNTDNNENAITVSASHKVAQTPWTAYGQVDLVDNAKGLKDAETQRLAVGGKYAFNRNTTGHLYTAYLRSNDGKNVANSKADAYGIGGGLEYKF</sequence>
<dbReference type="AlphaFoldDB" id="A0A1N7EJQ8"/>
<dbReference type="STRING" id="34061.B0189_03435"/>
<keyword evidence="4" id="KW-1134">Transmembrane beta strand</keyword>
<accession>A0A1N7EJQ8</accession>
<dbReference type="InterPro" id="IPR050298">
    <property type="entry name" value="Gram-neg_bact_OMP"/>
</dbReference>
<evidence type="ECO:0000256" key="5">
    <source>
        <dbReference type="ARBA" id="ARBA00022692"/>
    </source>
</evidence>
<evidence type="ECO:0000256" key="11">
    <source>
        <dbReference type="SAM" id="SignalP"/>
    </source>
</evidence>
<keyword evidence="8" id="KW-0626">Porin</keyword>
<dbReference type="InterPro" id="IPR001702">
    <property type="entry name" value="Porin_Gram-ve"/>
</dbReference>
<dbReference type="Pfam" id="PF13609">
    <property type="entry name" value="Porin_4"/>
    <property type="match status" value="1"/>
</dbReference>
<evidence type="ECO:0000256" key="8">
    <source>
        <dbReference type="ARBA" id="ARBA00023114"/>
    </source>
</evidence>
<evidence type="ECO:0000259" key="12">
    <source>
        <dbReference type="Pfam" id="PF13609"/>
    </source>
</evidence>
<evidence type="ECO:0000256" key="1">
    <source>
        <dbReference type="ARBA" id="ARBA00004571"/>
    </source>
</evidence>
<dbReference type="GO" id="GO:0009279">
    <property type="term" value="C:cell outer membrane"/>
    <property type="evidence" value="ECO:0007669"/>
    <property type="project" value="UniProtKB-SubCell"/>
</dbReference>
<keyword evidence="9" id="KW-0472">Membrane</keyword>
<keyword evidence="10" id="KW-0998">Cell outer membrane</keyword>
<dbReference type="RefSeq" id="WP_076555072.1">
    <property type="nucleotide sequence ID" value="NZ_FTNU01000005.1"/>
</dbReference>
<dbReference type="InterPro" id="IPR023614">
    <property type="entry name" value="Porin_dom_sf"/>
</dbReference>
<evidence type="ECO:0000313" key="13">
    <source>
        <dbReference type="EMBL" id="SIR88326.1"/>
    </source>
</evidence>
<keyword evidence="6 11" id="KW-0732">Signal</keyword>
<dbReference type="GO" id="GO:0015288">
    <property type="term" value="F:porin activity"/>
    <property type="evidence" value="ECO:0007669"/>
    <property type="project" value="UniProtKB-KW"/>
</dbReference>
<dbReference type="PRINTS" id="PR00184">
    <property type="entry name" value="NEISSPPORIN"/>
</dbReference>
<dbReference type="InterPro" id="IPR002299">
    <property type="entry name" value="Porin_Neis"/>
</dbReference>
<feature type="domain" description="Porin" evidence="12">
    <location>
        <begin position="7"/>
        <end position="301"/>
    </location>
</feature>
<evidence type="ECO:0000256" key="9">
    <source>
        <dbReference type="ARBA" id="ARBA00023136"/>
    </source>
</evidence>
<feature type="chain" id="PRO_5013360522" evidence="11">
    <location>
        <begin position="21"/>
        <end position="323"/>
    </location>
</feature>
<comment type="subunit">
    <text evidence="2">Homotrimer.</text>
</comment>
<feature type="signal peptide" evidence="11">
    <location>
        <begin position="1"/>
        <end position="20"/>
    </location>
</feature>
<keyword evidence="5" id="KW-0812">Transmembrane</keyword>
<dbReference type="PANTHER" id="PTHR34501">
    <property type="entry name" value="PROTEIN YDDL-RELATED"/>
    <property type="match status" value="1"/>
</dbReference>
<dbReference type="EMBL" id="FTNU01000005">
    <property type="protein sequence ID" value="SIR88326.1"/>
    <property type="molecule type" value="Genomic_DNA"/>
</dbReference>
<comment type="subcellular location">
    <subcellularLocation>
        <location evidence="1">Cell outer membrane</location>
        <topology evidence="1">Multi-pass membrane protein</topology>
    </subcellularLocation>
</comment>
<reference evidence="14" key="1">
    <citation type="submission" date="2017-01" db="EMBL/GenBank/DDBJ databases">
        <authorList>
            <person name="Varghese N."/>
            <person name="Submissions S."/>
        </authorList>
    </citation>
    <scope>NUCLEOTIDE SEQUENCE [LARGE SCALE GENOMIC DNA]</scope>
    <source>
        <strain evidence="14">DSM 21768</strain>
    </source>
</reference>
<evidence type="ECO:0000256" key="7">
    <source>
        <dbReference type="ARBA" id="ARBA00023065"/>
    </source>
</evidence>
<keyword evidence="7" id="KW-0406">Ion transport</keyword>
<dbReference type="PANTHER" id="PTHR34501:SF9">
    <property type="entry name" value="MAJOR OUTER MEMBRANE PROTEIN P.IA"/>
    <property type="match status" value="1"/>
</dbReference>
<organism evidence="13 14">
    <name type="scientific">Moraxella cuniculi DSM 21768</name>
    <dbReference type="NCBI Taxonomy" id="1122245"/>
    <lineage>
        <taxon>Bacteria</taxon>
        <taxon>Pseudomonadati</taxon>
        <taxon>Pseudomonadota</taxon>
        <taxon>Gammaproteobacteria</taxon>
        <taxon>Moraxellales</taxon>
        <taxon>Moraxellaceae</taxon>
        <taxon>Moraxella</taxon>
    </lineage>
</organism>
<name>A0A1N7EJQ8_9GAMM</name>
<keyword evidence="14" id="KW-1185">Reference proteome</keyword>